<keyword evidence="3" id="KW-1185">Reference proteome</keyword>
<dbReference type="Proteomes" id="UP000198675">
    <property type="component" value="Chromosome I"/>
</dbReference>
<name>A0A1H2NEG9_9PSED</name>
<evidence type="ECO:0000313" key="3">
    <source>
        <dbReference type="Proteomes" id="UP000198675"/>
    </source>
</evidence>
<gene>
    <name evidence="1" type="ORF">SAMN05216363_1918</name>
    <name evidence="2" type="ORF">SAMN05216363_5199</name>
</gene>
<proteinExistence type="predicted"/>
<sequence length="182" mass="19839">MQLQCPCCGEQFPIEAGFADADGKKLAAMLAGLDPKLGRAVLNYLRLFSPAKRSLRMTRAIKLLEELLDLVNAGTVQKDARTNDTKPAPPRIWTAGIEQMLIARDRLTLPLENHNYLRAVVYGIASDPVQVQATAPAKPARAAATTQQILQDALGRIEADRRLGLINEEEAERRIAAARGSA</sequence>
<evidence type="ECO:0000313" key="2">
    <source>
        <dbReference type="EMBL" id="SDV03668.1"/>
    </source>
</evidence>
<reference evidence="3" key="2">
    <citation type="submission" date="2016-10" db="EMBL/GenBank/DDBJ databases">
        <authorList>
            <person name="Varghese N."/>
            <person name="Submissions S."/>
        </authorList>
    </citation>
    <scope>NUCLEOTIDE SEQUENCE [LARGE SCALE GENOMIC DNA]</scope>
    <source>
        <strain evidence="3">KCTC 32246</strain>
    </source>
</reference>
<dbReference type="EMBL" id="LT629797">
    <property type="protein sequence ID" value="SDU82496.1"/>
    <property type="molecule type" value="Genomic_DNA"/>
</dbReference>
<dbReference type="RefSeq" id="WP_092376293.1">
    <property type="nucleotide sequence ID" value="NZ_LT629797.1"/>
</dbReference>
<evidence type="ECO:0000313" key="1">
    <source>
        <dbReference type="EMBL" id="SDU82496.1"/>
    </source>
</evidence>
<reference evidence="2" key="1">
    <citation type="submission" date="2016-10" db="EMBL/GenBank/DDBJ databases">
        <authorList>
            <person name="de Groot N.N."/>
        </authorList>
    </citation>
    <scope>NUCLEOTIDE SEQUENCE [LARGE SCALE GENOMIC DNA]</scope>
    <source>
        <strain evidence="2">KCTC 32246</strain>
    </source>
</reference>
<dbReference type="EMBL" id="LT629797">
    <property type="protein sequence ID" value="SDV03668.1"/>
    <property type="molecule type" value="Genomic_DNA"/>
</dbReference>
<organism evidence="2 3">
    <name type="scientific">Pseudomonas sihuiensis</name>
    <dbReference type="NCBI Taxonomy" id="1274359"/>
    <lineage>
        <taxon>Bacteria</taxon>
        <taxon>Pseudomonadati</taxon>
        <taxon>Pseudomonadota</taxon>
        <taxon>Gammaproteobacteria</taxon>
        <taxon>Pseudomonadales</taxon>
        <taxon>Pseudomonadaceae</taxon>
        <taxon>Pseudomonas</taxon>
    </lineage>
</organism>
<accession>A0A1H2NEG9</accession>
<dbReference type="AlphaFoldDB" id="A0A1H2NEG9"/>
<protein>
    <submittedName>
        <fullName evidence="2">Uncharacterized protein</fullName>
    </submittedName>
</protein>